<proteinExistence type="predicted"/>
<reference evidence="3 4" key="1">
    <citation type="submission" date="2016-06" db="EMBL/GenBank/DDBJ databases">
        <title>Comparative genomics of the ectomycorrhizal sister species Rhizopogon vinicolor and Rhizopogon vesiculosus (Basidiomycota: Boletales) reveals a divergence of the mating type B locus.</title>
        <authorList>
            <consortium name="DOE Joint Genome Institute"/>
            <person name="Mujic A.B."/>
            <person name="Kuo A."/>
            <person name="Tritt A."/>
            <person name="Lipzen A."/>
            <person name="Chen C."/>
            <person name="Johnson J."/>
            <person name="Sharma A."/>
            <person name="Barry K."/>
            <person name="Grigoriev I.V."/>
            <person name="Spatafora J.W."/>
        </authorList>
    </citation>
    <scope>NUCLEOTIDE SEQUENCE [LARGE SCALE GENOMIC DNA]</scope>
    <source>
        <strain evidence="3 4">AM-OR11-026</strain>
    </source>
</reference>
<accession>A0A1B7MFN3</accession>
<feature type="repeat" description="WD" evidence="1">
    <location>
        <begin position="20"/>
        <end position="51"/>
    </location>
</feature>
<evidence type="ECO:0000313" key="4">
    <source>
        <dbReference type="Proteomes" id="UP000092154"/>
    </source>
</evidence>
<evidence type="ECO:0000256" key="1">
    <source>
        <dbReference type="PROSITE-ProRule" id="PRU00221"/>
    </source>
</evidence>
<organism evidence="3 4">
    <name type="scientific">Rhizopogon vinicolor AM-OR11-026</name>
    <dbReference type="NCBI Taxonomy" id="1314800"/>
    <lineage>
        <taxon>Eukaryota</taxon>
        <taxon>Fungi</taxon>
        <taxon>Dikarya</taxon>
        <taxon>Basidiomycota</taxon>
        <taxon>Agaricomycotina</taxon>
        <taxon>Agaricomycetes</taxon>
        <taxon>Agaricomycetidae</taxon>
        <taxon>Boletales</taxon>
        <taxon>Suillineae</taxon>
        <taxon>Rhizopogonaceae</taxon>
        <taxon>Rhizopogon</taxon>
    </lineage>
</organism>
<dbReference type="OrthoDB" id="1367865at2759"/>
<feature type="region of interest" description="Disordered" evidence="2">
    <location>
        <begin position="94"/>
        <end position="115"/>
    </location>
</feature>
<dbReference type="PROSITE" id="PS50082">
    <property type="entry name" value="WD_REPEATS_2"/>
    <property type="match status" value="1"/>
</dbReference>
<keyword evidence="1" id="KW-0853">WD repeat</keyword>
<evidence type="ECO:0000313" key="3">
    <source>
        <dbReference type="EMBL" id="OAX31409.1"/>
    </source>
</evidence>
<dbReference type="SUPFAM" id="SSF50978">
    <property type="entry name" value="WD40 repeat-like"/>
    <property type="match status" value="1"/>
</dbReference>
<dbReference type="InterPro" id="IPR015943">
    <property type="entry name" value="WD40/YVTN_repeat-like_dom_sf"/>
</dbReference>
<dbReference type="InterPro" id="IPR001680">
    <property type="entry name" value="WD40_rpt"/>
</dbReference>
<dbReference type="SMART" id="SM00320">
    <property type="entry name" value="WD40"/>
    <property type="match status" value="1"/>
</dbReference>
<protein>
    <submittedName>
        <fullName evidence="3">Uncharacterized protein</fullName>
    </submittedName>
</protein>
<dbReference type="STRING" id="1314800.A0A1B7MFN3"/>
<keyword evidence="4" id="KW-1185">Reference proteome</keyword>
<feature type="non-terminal residue" evidence="3">
    <location>
        <position position="1"/>
    </location>
</feature>
<name>A0A1B7MFN3_9AGAM</name>
<dbReference type="InterPro" id="IPR036322">
    <property type="entry name" value="WD40_repeat_dom_sf"/>
</dbReference>
<gene>
    <name evidence="3" type="ORF">K503DRAFT_787843</name>
</gene>
<sequence>CSVRIWDLKTNQQAGEPLLHDDHLLALAISSDGQYIASAGLDKKICLWSIEAALEKGGDQVRERATLSGDVLGVSAPSKRKAHSRVLPRYGDDFWGNDTNRTPHRSAPLPEPSPPRRNLFDFLRFNLRPVETSQQLPLQSRRRNFSLFTGRTSVPTVDVAPARDEDRYGISPPTDAEVAAAMVAALQQASGSAVDGQTLQGQAAAVVQGSQVVTQRQPSQLTPGQKISPGIEEPSYAIACCGFDLHFLRVPFFDGEGNRVDGSLLVRRSFLKSIGNLVRKVVTRGRHELQTLVTKICVTHHETQKFRSHSTTTWCGLTDEDTQLAARVEAIPASAFPSHYPLPTRCHERQHATTARNRLSLDHVLSRLEGELQKSHETGTKLISLSMSMNDIRDIFGVPAAHGSLASHVDKVCALRDVIDERDTITAEGTIFLDLIHASSLRTNHHSKMNIHVGHNLRESAKHDTFSIYAIAPHALEGVVDEREREGDWQHAGRRKNLETGANG</sequence>
<dbReference type="InParanoid" id="A0A1B7MFN3"/>
<dbReference type="Proteomes" id="UP000092154">
    <property type="component" value="Unassembled WGS sequence"/>
</dbReference>
<dbReference type="AlphaFoldDB" id="A0A1B7MFN3"/>
<dbReference type="Gene3D" id="2.130.10.10">
    <property type="entry name" value="YVTN repeat-like/Quinoprotein amine dehydrogenase"/>
    <property type="match status" value="1"/>
</dbReference>
<dbReference type="EMBL" id="KV449415">
    <property type="protein sequence ID" value="OAX31409.1"/>
    <property type="molecule type" value="Genomic_DNA"/>
</dbReference>
<evidence type="ECO:0000256" key="2">
    <source>
        <dbReference type="SAM" id="MobiDB-lite"/>
    </source>
</evidence>